<feature type="region of interest" description="Disordered" evidence="1">
    <location>
        <begin position="213"/>
        <end position="300"/>
    </location>
</feature>
<dbReference type="AlphaFoldDB" id="A0A9P5P4A0"/>
<name>A0A9P5P4A0_9AGAR</name>
<evidence type="ECO:0000313" key="2">
    <source>
        <dbReference type="EMBL" id="KAF9017494.1"/>
    </source>
</evidence>
<feature type="compositionally biased region" description="Polar residues" evidence="1">
    <location>
        <begin position="242"/>
        <end position="255"/>
    </location>
</feature>
<feature type="non-terminal residue" evidence="2">
    <location>
        <position position="1"/>
    </location>
</feature>
<dbReference type="Proteomes" id="UP000772434">
    <property type="component" value="Unassembled WGS sequence"/>
</dbReference>
<gene>
    <name evidence="2" type="ORF">BDP27DRAFT_1475775</name>
</gene>
<comment type="caution">
    <text evidence="2">The sequence shown here is derived from an EMBL/GenBank/DDBJ whole genome shotgun (WGS) entry which is preliminary data.</text>
</comment>
<feature type="compositionally biased region" description="Polar residues" evidence="1">
    <location>
        <begin position="320"/>
        <end position="335"/>
    </location>
</feature>
<sequence length="407" mass="44413">MAKTIQELIEDAVNTNRARERRKHFIRDNWYNGQSAASFSHRESGADTETQLETASSTSQNITTVGSSGKASKKPASAQSSTAGPSQKAPTKTVSSQSSFNLPSLHYPPNSRLIPNTMGTKESATAARYRCDSNDLRLEGMIRTETAATREHIQNLRDSLRQHEDSHKSAHRDLVQDNLVTHEDVDDLQKRVHDLESTRGSYDFVYRRLDQLEQRIPDPSQPPLTYVRTSRAISPPPPLGPSASTDHLPSHSSDIFSDVDVSEMGPDPPRYQSTPPSRAASPSCFASPTASSSSIRSPTASFAPRMQMDANSSLFQRLGSTPPLNIGPTDSSSDLMATDQDYHMSPPMPPFVTPDSTLSPNSTPLVDRISQRPGTPSPIPERQPKRRKIGTSPSGSSITHYGIPGSV</sequence>
<evidence type="ECO:0000256" key="1">
    <source>
        <dbReference type="SAM" id="MobiDB-lite"/>
    </source>
</evidence>
<proteinExistence type="predicted"/>
<keyword evidence="3" id="KW-1185">Reference proteome</keyword>
<accession>A0A9P5P4A0</accession>
<evidence type="ECO:0000313" key="3">
    <source>
        <dbReference type="Proteomes" id="UP000772434"/>
    </source>
</evidence>
<organism evidence="2 3">
    <name type="scientific">Rhodocollybia butyracea</name>
    <dbReference type="NCBI Taxonomy" id="206335"/>
    <lineage>
        <taxon>Eukaryota</taxon>
        <taxon>Fungi</taxon>
        <taxon>Dikarya</taxon>
        <taxon>Basidiomycota</taxon>
        <taxon>Agaricomycotina</taxon>
        <taxon>Agaricomycetes</taxon>
        <taxon>Agaricomycetidae</taxon>
        <taxon>Agaricales</taxon>
        <taxon>Marasmiineae</taxon>
        <taxon>Omphalotaceae</taxon>
        <taxon>Rhodocollybia</taxon>
    </lineage>
</organism>
<feature type="compositionally biased region" description="Polar residues" evidence="1">
    <location>
        <begin position="354"/>
        <end position="364"/>
    </location>
</feature>
<feature type="compositionally biased region" description="Polar residues" evidence="1">
    <location>
        <begin position="47"/>
        <end position="66"/>
    </location>
</feature>
<feature type="region of interest" description="Disordered" evidence="1">
    <location>
        <begin position="320"/>
        <end position="407"/>
    </location>
</feature>
<feature type="compositionally biased region" description="Low complexity" evidence="1">
    <location>
        <begin position="279"/>
        <end position="300"/>
    </location>
</feature>
<feature type="compositionally biased region" description="Low complexity" evidence="1">
    <location>
        <begin position="67"/>
        <end position="81"/>
    </location>
</feature>
<feature type="compositionally biased region" description="Polar residues" evidence="1">
    <location>
        <begin position="82"/>
        <end position="102"/>
    </location>
</feature>
<reference evidence="2" key="1">
    <citation type="submission" date="2020-11" db="EMBL/GenBank/DDBJ databases">
        <authorList>
            <consortium name="DOE Joint Genome Institute"/>
            <person name="Ahrendt S."/>
            <person name="Riley R."/>
            <person name="Andreopoulos W."/>
            <person name="Labutti K."/>
            <person name="Pangilinan J."/>
            <person name="Ruiz-Duenas F.J."/>
            <person name="Barrasa J.M."/>
            <person name="Sanchez-Garcia M."/>
            <person name="Camarero S."/>
            <person name="Miyauchi S."/>
            <person name="Serrano A."/>
            <person name="Linde D."/>
            <person name="Babiker R."/>
            <person name="Drula E."/>
            <person name="Ayuso-Fernandez I."/>
            <person name="Pacheco R."/>
            <person name="Padilla G."/>
            <person name="Ferreira P."/>
            <person name="Barriuso J."/>
            <person name="Kellner H."/>
            <person name="Castanera R."/>
            <person name="Alfaro M."/>
            <person name="Ramirez L."/>
            <person name="Pisabarro A.G."/>
            <person name="Kuo A."/>
            <person name="Tritt A."/>
            <person name="Lipzen A."/>
            <person name="He G."/>
            <person name="Yan M."/>
            <person name="Ng V."/>
            <person name="Cullen D."/>
            <person name="Martin F."/>
            <person name="Rosso M.-N."/>
            <person name="Henrissat B."/>
            <person name="Hibbett D."/>
            <person name="Martinez A.T."/>
            <person name="Grigoriev I.V."/>
        </authorList>
    </citation>
    <scope>NUCLEOTIDE SEQUENCE</scope>
    <source>
        <strain evidence="2">AH 40177</strain>
    </source>
</reference>
<feature type="region of interest" description="Disordered" evidence="1">
    <location>
        <begin position="37"/>
        <end position="125"/>
    </location>
</feature>
<feature type="compositionally biased region" description="Polar residues" evidence="1">
    <location>
        <begin position="113"/>
        <end position="123"/>
    </location>
</feature>
<dbReference type="EMBL" id="JADNRY010001359">
    <property type="protein sequence ID" value="KAF9017494.1"/>
    <property type="molecule type" value="Genomic_DNA"/>
</dbReference>
<protein>
    <submittedName>
        <fullName evidence="2">Uncharacterized protein</fullName>
    </submittedName>
</protein>